<dbReference type="EMBL" id="MDYQ01000502">
    <property type="protein sequence ID" value="PRP74092.1"/>
    <property type="molecule type" value="Genomic_DNA"/>
</dbReference>
<keyword evidence="2" id="KW-0677">Repeat</keyword>
<dbReference type="InParanoid" id="A0A2P6MQX0"/>
<dbReference type="InterPro" id="IPR001611">
    <property type="entry name" value="Leu-rich_rpt"/>
</dbReference>
<dbReference type="Proteomes" id="UP000241769">
    <property type="component" value="Unassembled WGS sequence"/>
</dbReference>
<dbReference type="SUPFAM" id="SSF52058">
    <property type="entry name" value="L domain-like"/>
    <property type="match status" value="1"/>
</dbReference>
<accession>A0A2P6MQX0</accession>
<gene>
    <name evidence="3" type="ORF">PROFUN_08716</name>
</gene>
<dbReference type="Gene3D" id="3.80.10.10">
    <property type="entry name" value="Ribonuclease Inhibitor"/>
    <property type="match status" value="1"/>
</dbReference>
<reference evidence="3 4" key="1">
    <citation type="journal article" date="2018" name="Genome Biol. Evol.">
        <title>Multiple Roots of Fruiting Body Formation in Amoebozoa.</title>
        <authorList>
            <person name="Hillmann F."/>
            <person name="Forbes G."/>
            <person name="Novohradska S."/>
            <person name="Ferling I."/>
            <person name="Riege K."/>
            <person name="Groth M."/>
            <person name="Westermann M."/>
            <person name="Marz M."/>
            <person name="Spaller T."/>
            <person name="Winckler T."/>
            <person name="Schaap P."/>
            <person name="Glockner G."/>
        </authorList>
    </citation>
    <scope>NUCLEOTIDE SEQUENCE [LARGE SCALE GENOMIC DNA]</scope>
    <source>
        <strain evidence="3 4">Jena</strain>
    </source>
</reference>
<dbReference type="AlphaFoldDB" id="A0A2P6MQX0"/>
<dbReference type="OrthoDB" id="120976at2759"/>
<sequence>MNSDNDGVVKRALFGPLFVSRSLVEVSERPAITNVPGQQVEPETAEESSLLFTLPEYLIIRIFTTEKGGAFRGRCVCTKLREIITNNGLLKDYWMKGGSWNCSAMARYLASLSEGSLFPIPRISLDETTKTQLIFDILEMPWASIDFREVPIRKFISEEVWRVMCNCTSLRELYLPSGTKTLEGLHRCRKLERLSLDANEGDDCTALSSLTNLRFLRLSNCIHLKDPSPLSTLAQLNYLSLSYSPVDNILFIQNLLLLSDLDLSHTGRLEDISPLAHLPHLRQLNLCSSAITSIDPLAALTSLVNLDISATSVNRFEALYDLKLETLNLQYTWINNGTLSHMATGRISLSLRWLNIKDTATDLESVNGLLALQFVCHNSVEEWGQTKTIR</sequence>
<proteinExistence type="predicted"/>
<name>A0A2P6MQX0_9EUKA</name>
<dbReference type="PROSITE" id="PS51450">
    <property type="entry name" value="LRR"/>
    <property type="match status" value="1"/>
</dbReference>
<evidence type="ECO:0000256" key="1">
    <source>
        <dbReference type="ARBA" id="ARBA00022614"/>
    </source>
</evidence>
<comment type="caution">
    <text evidence="3">The sequence shown here is derived from an EMBL/GenBank/DDBJ whole genome shotgun (WGS) entry which is preliminary data.</text>
</comment>
<dbReference type="InterPro" id="IPR050836">
    <property type="entry name" value="SDS22/Internalin_LRR"/>
</dbReference>
<evidence type="ECO:0000313" key="3">
    <source>
        <dbReference type="EMBL" id="PRP74092.1"/>
    </source>
</evidence>
<keyword evidence="1" id="KW-0433">Leucine-rich repeat</keyword>
<keyword evidence="4" id="KW-1185">Reference proteome</keyword>
<evidence type="ECO:0000256" key="2">
    <source>
        <dbReference type="ARBA" id="ARBA00022737"/>
    </source>
</evidence>
<organism evidence="3 4">
    <name type="scientific">Planoprotostelium fungivorum</name>
    <dbReference type="NCBI Taxonomy" id="1890364"/>
    <lineage>
        <taxon>Eukaryota</taxon>
        <taxon>Amoebozoa</taxon>
        <taxon>Evosea</taxon>
        <taxon>Variosea</taxon>
        <taxon>Cavosteliida</taxon>
        <taxon>Cavosteliaceae</taxon>
        <taxon>Planoprotostelium</taxon>
    </lineage>
</organism>
<protein>
    <submittedName>
        <fullName evidence="3">Internalin, peptidoglycan bound protein (LPXTG motif)</fullName>
    </submittedName>
</protein>
<evidence type="ECO:0000313" key="4">
    <source>
        <dbReference type="Proteomes" id="UP000241769"/>
    </source>
</evidence>
<dbReference type="PANTHER" id="PTHR46652">
    <property type="entry name" value="LEUCINE-RICH REPEAT AND IQ DOMAIN-CONTAINING PROTEIN 1-RELATED"/>
    <property type="match status" value="1"/>
</dbReference>
<dbReference type="PANTHER" id="PTHR46652:SF3">
    <property type="entry name" value="LEUCINE-RICH REPEAT-CONTAINING PROTEIN 9"/>
    <property type="match status" value="1"/>
</dbReference>
<dbReference type="STRING" id="1890364.A0A2P6MQX0"/>
<dbReference type="InterPro" id="IPR032675">
    <property type="entry name" value="LRR_dom_sf"/>
</dbReference>